<dbReference type="Proteomes" id="UP001596292">
    <property type="component" value="Unassembled WGS sequence"/>
</dbReference>
<comment type="caution">
    <text evidence="1">The sequence shown here is derived from an EMBL/GenBank/DDBJ whole genome shotgun (WGS) entry which is preliminary data.</text>
</comment>
<dbReference type="PANTHER" id="PTHR35175">
    <property type="entry name" value="DUF1289 DOMAIN-CONTAINING PROTEIN"/>
    <property type="match status" value="1"/>
</dbReference>
<protein>
    <submittedName>
        <fullName evidence="1">DUF1289 domain-containing protein</fullName>
    </submittedName>
</protein>
<organism evidence="1 2">
    <name type="scientific">Methylobacterium komagatae</name>
    <dbReference type="NCBI Taxonomy" id="374425"/>
    <lineage>
        <taxon>Bacteria</taxon>
        <taxon>Pseudomonadati</taxon>
        <taxon>Pseudomonadota</taxon>
        <taxon>Alphaproteobacteria</taxon>
        <taxon>Hyphomicrobiales</taxon>
        <taxon>Methylobacteriaceae</taxon>
        <taxon>Methylobacterium</taxon>
    </lineage>
</organism>
<dbReference type="Pfam" id="PF06945">
    <property type="entry name" value="DUF1289"/>
    <property type="match status" value="1"/>
</dbReference>
<dbReference type="EMBL" id="JBHSWN010000001">
    <property type="protein sequence ID" value="MFC6788587.1"/>
    <property type="molecule type" value="Genomic_DNA"/>
</dbReference>
<sequence length="70" mass="7402">MSASPPKPSSPCTKVCILDDATGLCRGCGRTRSEIAAWGMMSEVERRAVMAGLEGRLQTAYPGMAEPSRA</sequence>
<gene>
    <name evidence="1" type="ORF">ACFQE0_02460</name>
</gene>
<accession>A0ABW2BDV3</accession>
<keyword evidence="2" id="KW-1185">Reference proteome</keyword>
<dbReference type="InterPro" id="IPR010710">
    <property type="entry name" value="DUF1289"/>
</dbReference>
<name>A0ABW2BDV3_9HYPH</name>
<dbReference type="PANTHER" id="PTHR35175:SF2">
    <property type="entry name" value="DUF1289 DOMAIN-CONTAINING PROTEIN"/>
    <property type="match status" value="1"/>
</dbReference>
<proteinExistence type="predicted"/>
<dbReference type="RefSeq" id="WP_378966757.1">
    <property type="nucleotide sequence ID" value="NZ_JBHSWN010000001.1"/>
</dbReference>
<reference evidence="2" key="1">
    <citation type="journal article" date="2019" name="Int. J. Syst. Evol. Microbiol.">
        <title>The Global Catalogue of Microorganisms (GCM) 10K type strain sequencing project: providing services to taxonomists for standard genome sequencing and annotation.</title>
        <authorList>
            <consortium name="The Broad Institute Genomics Platform"/>
            <consortium name="The Broad Institute Genome Sequencing Center for Infectious Disease"/>
            <person name="Wu L."/>
            <person name="Ma J."/>
        </authorList>
    </citation>
    <scope>NUCLEOTIDE SEQUENCE [LARGE SCALE GENOMIC DNA]</scope>
    <source>
        <strain evidence="2">CCUG 48316</strain>
    </source>
</reference>
<evidence type="ECO:0000313" key="2">
    <source>
        <dbReference type="Proteomes" id="UP001596292"/>
    </source>
</evidence>
<evidence type="ECO:0000313" key="1">
    <source>
        <dbReference type="EMBL" id="MFC6788587.1"/>
    </source>
</evidence>